<dbReference type="EMBL" id="WSEL01000003">
    <property type="protein sequence ID" value="MVQ29274.1"/>
    <property type="molecule type" value="Genomic_DNA"/>
</dbReference>
<evidence type="ECO:0000256" key="5">
    <source>
        <dbReference type="ARBA" id="ARBA00022692"/>
    </source>
</evidence>
<dbReference type="GO" id="GO:0015740">
    <property type="term" value="P:C4-dicarboxylate transport"/>
    <property type="evidence" value="ECO:0007669"/>
    <property type="project" value="TreeGrafter"/>
</dbReference>
<accession>A0A6N8IR23</accession>
<feature type="transmembrane region" description="Helical" evidence="9">
    <location>
        <begin position="128"/>
        <end position="149"/>
    </location>
</feature>
<proteinExistence type="inferred from homology"/>
<feature type="domain" description="Tripartite ATP-independent periplasmic transporters DctQ component" evidence="10">
    <location>
        <begin position="24"/>
        <end position="153"/>
    </location>
</feature>
<dbReference type="PANTHER" id="PTHR35011:SF2">
    <property type="entry name" value="2,3-DIKETO-L-GULONATE TRAP TRANSPORTER SMALL PERMEASE PROTEIN YIAM"/>
    <property type="match status" value="1"/>
</dbReference>
<comment type="caution">
    <text evidence="11">The sequence shown here is derived from an EMBL/GenBank/DDBJ whole genome shotgun (WGS) entry which is preliminary data.</text>
</comment>
<keyword evidence="4 9" id="KW-0997">Cell inner membrane</keyword>
<dbReference type="GO" id="GO:0005886">
    <property type="term" value="C:plasma membrane"/>
    <property type="evidence" value="ECO:0007669"/>
    <property type="project" value="UniProtKB-SubCell"/>
</dbReference>
<dbReference type="InterPro" id="IPR055348">
    <property type="entry name" value="DctQ"/>
</dbReference>
<evidence type="ECO:0000256" key="6">
    <source>
        <dbReference type="ARBA" id="ARBA00022989"/>
    </source>
</evidence>
<evidence type="ECO:0000313" key="12">
    <source>
        <dbReference type="Proteomes" id="UP000469385"/>
    </source>
</evidence>
<dbReference type="RefSeq" id="WP_181653934.1">
    <property type="nucleotide sequence ID" value="NZ_WSEL01000003.1"/>
</dbReference>
<reference evidence="11 12" key="1">
    <citation type="submission" date="2019-12" db="EMBL/GenBank/DDBJ databases">
        <authorList>
            <person name="Huq M.A."/>
        </authorList>
    </citation>
    <scope>NUCLEOTIDE SEQUENCE [LARGE SCALE GENOMIC DNA]</scope>
    <source>
        <strain evidence="11 12">MAH-25</strain>
    </source>
</reference>
<evidence type="ECO:0000256" key="1">
    <source>
        <dbReference type="ARBA" id="ARBA00004429"/>
    </source>
</evidence>
<comment type="subcellular location">
    <subcellularLocation>
        <location evidence="1 9">Cell inner membrane</location>
        <topology evidence="1 9">Multi-pass membrane protein</topology>
    </subcellularLocation>
</comment>
<keyword evidence="3" id="KW-1003">Cell membrane</keyword>
<keyword evidence="7 9" id="KW-0472">Membrane</keyword>
<dbReference type="GO" id="GO:0022857">
    <property type="term" value="F:transmembrane transporter activity"/>
    <property type="evidence" value="ECO:0007669"/>
    <property type="project" value="UniProtKB-UniRule"/>
</dbReference>
<evidence type="ECO:0000256" key="3">
    <source>
        <dbReference type="ARBA" id="ARBA00022475"/>
    </source>
</evidence>
<evidence type="ECO:0000313" key="11">
    <source>
        <dbReference type="EMBL" id="MVQ29274.1"/>
    </source>
</evidence>
<keyword evidence="12" id="KW-1185">Reference proteome</keyword>
<feature type="transmembrane region" description="Helical" evidence="9">
    <location>
        <begin position="48"/>
        <end position="66"/>
    </location>
</feature>
<keyword evidence="2 9" id="KW-0813">Transport</keyword>
<dbReference type="Pfam" id="PF04290">
    <property type="entry name" value="DctQ"/>
    <property type="match status" value="1"/>
</dbReference>
<organism evidence="11 12">
    <name type="scientific">Ramlibacter pinisoli</name>
    <dbReference type="NCBI Taxonomy" id="2682844"/>
    <lineage>
        <taxon>Bacteria</taxon>
        <taxon>Pseudomonadati</taxon>
        <taxon>Pseudomonadota</taxon>
        <taxon>Betaproteobacteria</taxon>
        <taxon>Burkholderiales</taxon>
        <taxon>Comamonadaceae</taxon>
        <taxon>Ramlibacter</taxon>
    </lineage>
</organism>
<feature type="transmembrane region" description="Helical" evidence="9">
    <location>
        <begin position="12"/>
        <end position="36"/>
    </location>
</feature>
<protein>
    <recommendedName>
        <fullName evidence="9">TRAP transporter small permease protein</fullName>
    </recommendedName>
</protein>
<comment type="similarity">
    <text evidence="8 9">Belongs to the TRAP transporter small permease family.</text>
</comment>
<dbReference type="InterPro" id="IPR007387">
    <property type="entry name" value="TRAP_DctQ"/>
</dbReference>
<evidence type="ECO:0000256" key="9">
    <source>
        <dbReference type="RuleBase" id="RU369079"/>
    </source>
</evidence>
<sequence length="184" mass="20317">MLDRLIDQLCRVFAFLMVVALALMVVMVFGNVVLRYGFNSGITVSEELSRWLFVWMTFLGSVVALRHHGHLGTDTLVSRLPVLGKKICLGATHLLMLYLCWLMGQGGWQQTMINRTTTSAVMEASMAWFYASGVVFAVLAGIIIASEFWKLVTGQLADDQLIGIVESEEEVADDARASTEARPA</sequence>
<evidence type="ECO:0000256" key="4">
    <source>
        <dbReference type="ARBA" id="ARBA00022519"/>
    </source>
</evidence>
<gene>
    <name evidence="11" type="ORF">GON04_07440</name>
</gene>
<evidence type="ECO:0000256" key="8">
    <source>
        <dbReference type="ARBA" id="ARBA00038436"/>
    </source>
</evidence>
<feature type="transmembrane region" description="Helical" evidence="9">
    <location>
        <begin position="87"/>
        <end position="108"/>
    </location>
</feature>
<evidence type="ECO:0000259" key="10">
    <source>
        <dbReference type="Pfam" id="PF04290"/>
    </source>
</evidence>
<evidence type="ECO:0000256" key="7">
    <source>
        <dbReference type="ARBA" id="ARBA00023136"/>
    </source>
</evidence>
<comment type="function">
    <text evidence="9">Part of the tripartite ATP-independent periplasmic (TRAP) transport system.</text>
</comment>
<comment type="subunit">
    <text evidence="9">The complex comprises the extracytoplasmic solute receptor protein and the two transmembrane proteins.</text>
</comment>
<keyword evidence="5 9" id="KW-0812">Transmembrane</keyword>
<evidence type="ECO:0000256" key="2">
    <source>
        <dbReference type="ARBA" id="ARBA00022448"/>
    </source>
</evidence>
<keyword evidence="6 9" id="KW-1133">Transmembrane helix</keyword>
<name>A0A6N8IR23_9BURK</name>
<dbReference type="PANTHER" id="PTHR35011">
    <property type="entry name" value="2,3-DIKETO-L-GULONATE TRAP TRANSPORTER SMALL PERMEASE PROTEIN YIAM"/>
    <property type="match status" value="1"/>
</dbReference>
<dbReference type="Proteomes" id="UP000469385">
    <property type="component" value="Unassembled WGS sequence"/>
</dbReference>
<dbReference type="AlphaFoldDB" id="A0A6N8IR23"/>